<keyword evidence="16" id="KW-1185">Reference proteome</keyword>
<dbReference type="KEGG" id="zmk:HG535_0H01080"/>
<proteinExistence type="inferred from homology"/>
<dbReference type="OrthoDB" id="1470711at2759"/>
<keyword evidence="4 11" id="KW-0347">Helicase</keyword>
<feature type="compositionally biased region" description="Basic and acidic residues" evidence="12">
    <location>
        <begin position="859"/>
        <end position="869"/>
    </location>
</feature>
<dbReference type="PROSITE" id="PS51217">
    <property type="entry name" value="UVRD_HELICASE_CTER"/>
    <property type="match status" value="1"/>
</dbReference>
<dbReference type="Pfam" id="PF00580">
    <property type="entry name" value="UvrD-helicase"/>
    <property type="match status" value="1"/>
</dbReference>
<dbReference type="InterPro" id="IPR013986">
    <property type="entry name" value="DExx_box_DNA_helicase_dom_sf"/>
</dbReference>
<evidence type="ECO:0000256" key="12">
    <source>
        <dbReference type="SAM" id="MobiDB-lite"/>
    </source>
</evidence>
<comment type="similarity">
    <text evidence="1">Belongs to the helicase family. UvrD subfamily.</text>
</comment>
<evidence type="ECO:0000256" key="3">
    <source>
        <dbReference type="ARBA" id="ARBA00022801"/>
    </source>
</evidence>
<evidence type="ECO:0000256" key="9">
    <source>
        <dbReference type="ARBA" id="ARBA00034808"/>
    </source>
</evidence>
<dbReference type="GO" id="GO:0000725">
    <property type="term" value="P:recombinational repair"/>
    <property type="evidence" value="ECO:0007669"/>
    <property type="project" value="TreeGrafter"/>
</dbReference>
<dbReference type="PROSITE" id="PS51198">
    <property type="entry name" value="UVRD_HELICASE_ATP_BIND"/>
    <property type="match status" value="1"/>
</dbReference>
<feature type="compositionally biased region" description="Polar residues" evidence="12">
    <location>
        <begin position="1028"/>
        <end position="1037"/>
    </location>
</feature>
<evidence type="ECO:0000256" key="6">
    <source>
        <dbReference type="ARBA" id="ARBA00023125"/>
    </source>
</evidence>
<dbReference type="GO" id="GO:0016787">
    <property type="term" value="F:hydrolase activity"/>
    <property type="evidence" value="ECO:0007669"/>
    <property type="project" value="UniProtKB-UniRule"/>
</dbReference>
<dbReference type="GeneID" id="59238584"/>
<dbReference type="GO" id="GO:0005524">
    <property type="term" value="F:ATP binding"/>
    <property type="evidence" value="ECO:0007669"/>
    <property type="project" value="UniProtKB-UniRule"/>
</dbReference>
<comment type="catalytic activity">
    <reaction evidence="10">
        <text>ATP + H2O = ADP + phosphate + H(+)</text>
        <dbReference type="Rhea" id="RHEA:13065"/>
        <dbReference type="ChEBI" id="CHEBI:15377"/>
        <dbReference type="ChEBI" id="CHEBI:15378"/>
        <dbReference type="ChEBI" id="CHEBI:30616"/>
        <dbReference type="ChEBI" id="CHEBI:43474"/>
        <dbReference type="ChEBI" id="CHEBI:456216"/>
        <dbReference type="EC" id="5.6.2.4"/>
    </reaction>
</comment>
<evidence type="ECO:0000313" key="16">
    <source>
        <dbReference type="Proteomes" id="UP000509704"/>
    </source>
</evidence>
<dbReference type="EC" id="5.6.2.4" evidence="9"/>
<dbReference type="GO" id="GO:0043138">
    <property type="term" value="F:3'-5' DNA helicase activity"/>
    <property type="evidence" value="ECO:0007669"/>
    <property type="project" value="UniProtKB-EC"/>
</dbReference>
<dbReference type="SUPFAM" id="SSF52540">
    <property type="entry name" value="P-loop containing nucleoside triphosphate hydrolases"/>
    <property type="match status" value="1"/>
</dbReference>
<dbReference type="CDD" id="cd17932">
    <property type="entry name" value="DEXQc_UvrD"/>
    <property type="match status" value="1"/>
</dbReference>
<dbReference type="InterPro" id="IPR000212">
    <property type="entry name" value="DNA_helicase_UvrD/REP"/>
</dbReference>
<feature type="domain" description="UvrD-like helicase ATP-binding" evidence="13">
    <location>
        <begin position="15"/>
        <end position="317"/>
    </location>
</feature>
<reference evidence="15 16" key="1">
    <citation type="submission" date="2020-07" db="EMBL/GenBank/DDBJ databases">
        <title>The yeast mating-type switching endonuclease HO is a domesticated member of an unorthodox homing genetic element family.</title>
        <authorList>
            <person name="Coughlan A.Y."/>
            <person name="Lombardi L."/>
            <person name="Braun-Galleani S."/>
            <person name="Martos A.R."/>
            <person name="Galeote V."/>
            <person name="Bigey F."/>
            <person name="Dequin S."/>
            <person name="Byrne K.P."/>
            <person name="Wolfe K.H."/>
        </authorList>
    </citation>
    <scope>NUCLEOTIDE SEQUENCE [LARGE SCALE GENOMIC DNA]</scope>
    <source>
        <strain evidence="15 16">NRRL Y-6702</strain>
    </source>
</reference>
<dbReference type="InterPro" id="IPR014017">
    <property type="entry name" value="DNA_helicase_UvrD-like_C"/>
</dbReference>
<keyword evidence="5 11" id="KW-0067">ATP-binding</keyword>
<dbReference type="PANTHER" id="PTHR11070">
    <property type="entry name" value="UVRD / RECB / PCRA DNA HELICASE FAMILY MEMBER"/>
    <property type="match status" value="1"/>
</dbReference>
<dbReference type="InterPro" id="IPR027417">
    <property type="entry name" value="P-loop_NTPase"/>
</dbReference>
<keyword evidence="3 11" id="KW-0378">Hydrolase</keyword>
<dbReference type="EMBL" id="CP058611">
    <property type="protein sequence ID" value="QLG74781.1"/>
    <property type="molecule type" value="Genomic_DNA"/>
</dbReference>
<dbReference type="Gene3D" id="1.10.10.160">
    <property type="match status" value="1"/>
</dbReference>
<feature type="compositionally biased region" description="Basic and acidic residues" evidence="12">
    <location>
        <begin position="685"/>
        <end position="699"/>
    </location>
</feature>
<dbReference type="PANTHER" id="PTHR11070:SF2">
    <property type="entry name" value="ATP-DEPENDENT DNA HELICASE SRS2"/>
    <property type="match status" value="1"/>
</dbReference>
<evidence type="ECO:0000256" key="8">
    <source>
        <dbReference type="ARBA" id="ARBA00034617"/>
    </source>
</evidence>
<accession>A0A7H9B7R9</accession>
<keyword evidence="7" id="KW-0413">Isomerase</keyword>
<organism evidence="15 16">
    <name type="scientific">Zygotorulaspora mrakii</name>
    <name type="common">Zygosaccharomyces mrakii</name>
    <dbReference type="NCBI Taxonomy" id="42260"/>
    <lineage>
        <taxon>Eukaryota</taxon>
        <taxon>Fungi</taxon>
        <taxon>Dikarya</taxon>
        <taxon>Ascomycota</taxon>
        <taxon>Saccharomycotina</taxon>
        <taxon>Saccharomycetes</taxon>
        <taxon>Saccharomycetales</taxon>
        <taxon>Saccharomycetaceae</taxon>
        <taxon>Zygotorulaspora</taxon>
    </lineage>
</organism>
<sequence>MVPARDALLHDMQASLNEQQKAAVEFDRSSALQVIAGPGTGKTKVLTSRVAYLLLKEKINPQDIIVTTFTNKAAKEMIDRLVELLLATNIRVSDILIGTFHSICLKILSRFGHKIGLRKDWRIIDESEVNKIMDEMIEKMPDQIRDYAHAISRKVNFCTLKQGSDQWVVNPRLVKREISRLKTFAIIPEEYTKDSDHDPALAYFYERYQGELNKVNALDFDDLLMYTFRLLTRERCLPYIKHVFVDEFQDTNGIQMDLMFLFARGNHHTSRGITVVGDPDQSIYAFRHALANNFEAMVNKCPLPTSRVVLIENYRSSQKILNTSEMLIRQQVKGRPDRLPLKAQFDSDFPPVYTVFPESFLEAPSLIRELLYLKSLPGLFSFNDFAILVRQRRQMKAMENALIEHQVPYKIIRGHGFWELKEAVAMINLLKCLNSNNEINAIIAALQYPPRGLGQTSAERIKSELEKKSADAFDTLKEIANKKIKVTMPEKARAVIKEFIAMIDTCGTLCEGPLTTALDDIFEKLYAMSGMKYEYLYVDGKKKSEVGKNPEPDFSNTRHKNIMILKNYFLGSNLTAGETSKDANKTDTHSKRANANMIKVHIRNFFLSLAMYTSSAMTPDGDQKSDSQKENGFVTMSTIHGAKGLEWPVVFIPGCEEGVIPSIFGEEKDEESNDSSDDEFIRGIHENKINENDSRDISGKDNISNKKSITESPKKKSWMPSIGDTLNEERRMFFVAQTRAKHLLYLSAVDSTRGRGSSPSRFLTSEILHTMVDEQRLFDNIDNIKRLYSMLGKKIPKSTSTFSIEQVIRDYSQFVEKRRERLIWNGSFVNNMYQFDINQNINIPCTNEFSTAAIQLQKENNRKSPERKCIRPGNISSPSRRTGMLDKDRSTSSFINGLPIKTATFAPDYKPGRKTLSTPLNLKKSFAPKIGDPQKLEASNGIMRDLNSSEIQINGSQKTDSSTQCKDVTYGNVQPCPGQVIKREDGQVAAKCFSNVRRPHGSNRKVIAARIDIAPPNDGLNVKAEDISPNTSENTANDHMGTTAGEILHDPDEIIIDDRPIISNAKTLADAAKRTKRKSKPSLFSSQAPPKILQTLDDNGIKSESTLNNLDIFSRLSRARKKSKLNDSEIIIID</sequence>
<dbReference type="Gene3D" id="1.10.486.10">
    <property type="entry name" value="PCRA, domain 4"/>
    <property type="match status" value="1"/>
</dbReference>
<evidence type="ECO:0000256" key="1">
    <source>
        <dbReference type="ARBA" id="ARBA00009922"/>
    </source>
</evidence>
<feature type="region of interest" description="Disordered" evidence="12">
    <location>
        <begin position="685"/>
        <end position="721"/>
    </location>
</feature>
<dbReference type="Proteomes" id="UP000509704">
    <property type="component" value="Chromosome 8"/>
</dbReference>
<dbReference type="Gene3D" id="3.40.50.300">
    <property type="entry name" value="P-loop containing nucleotide triphosphate hydrolases"/>
    <property type="match status" value="2"/>
</dbReference>
<evidence type="ECO:0000256" key="7">
    <source>
        <dbReference type="ARBA" id="ARBA00023235"/>
    </source>
</evidence>
<evidence type="ECO:0000256" key="4">
    <source>
        <dbReference type="ARBA" id="ARBA00022806"/>
    </source>
</evidence>
<dbReference type="Pfam" id="PF13361">
    <property type="entry name" value="UvrD_C"/>
    <property type="match status" value="1"/>
</dbReference>
<feature type="region of interest" description="Disordered" evidence="12">
    <location>
        <begin position="858"/>
        <end position="891"/>
    </location>
</feature>
<keyword evidence="2 11" id="KW-0547">Nucleotide-binding</keyword>
<dbReference type="AlphaFoldDB" id="A0A7H9B7R9"/>
<comment type="catalytic activity">
    <reaction evidence="8">
        <text>Couples ATP hydrolysis with the unwinding of duplex DNA by translocating in the 3'-5' direction.</text>
        <dbReference type="EC" id="5.6.2.4"/>
    </reaction>
</comment>
<feature type="binding site" evidence="11">
    <location>
        <begin position="36"/>
        <end position="43"/>
    </location>
    <ligand>
        <name>ATP</name>
        <dbReference type="ChEBI" id="CHEBI:30616"/>
    </ligand>
</feature>
<feature type="domain" description="UvrD-like helicase C-terminal" evidence="14">
    <location>
        <begin position="318"/>
        <end position="644"/>
    </location>
</feature>
<dbReference type="GO" id="GO:0005634">
    <property type="term" value="C:nucleus"/>
    <property type="evidence" value="ECO:0007669"/>
    <property type="project" value="TreeGrafter"/>
</dbReference>
<evidence type="ECO:0000259" key="14">
    <source>
        <dbReference type="PROSITE" id="PS51217"/>
    </source>
</evidence>
<keyword evidence="6" id="KW-0238">DNA-binding</keyword>
<dbReference type="InterPro" id="IPR014016">
    <property type="entry name" value="UvrD-like_ATP-bd"/>
</dbReference>
<evidence type="ECO:0000259" key="13">
    <source>
        <dbReference type="PROSITE" id="PS51198"/>
    </source>
</evidence>
<evidence type="ECO:0000256" key="2">
    <source>
        <dbReference type="ARBA" id="ARBA00022741"/>
    </source>
</evidence>
<protein>
    <recommendedName>
        <fullName evidence="9">DNA 3'-5' helicase</fullName>
        <ecNumber evidence="9">5.6.2.4</ecNumber>
    </recommendedName>
</protein>
<evidence type="ECO:0000256" key="10">
    <source>
        <dbReference type="ARBA" id="ARBA00048988"/>
    </source>
</evidence>
<gene>
    <name evidence="15" type="ORF">HG535_0H01080</name>
</gene>
<feature type="region of interest" description="Disordered" evidence="12">
    <location>
        <begin position="1020"/>
        <end position="1039"/>
    </location>
</feature>
<dbReference type="RefSeq" id="XP_037146506.1">
    <property type="nucleotide sequence ID" value="XM_037290611.1"/>
</dbReference>
<evidence type="ECO:0000313" key="15">
    <source>
        <dbReference type="EMBL" id="QLG74781.1"/>
    </source>
</evidence>
<name>A0A7H9B7R9_ZYGMR</name>
<dbReference type="GO" id="GO:0003677">
    <property type="term" value="F:DNA binding"/>
    <property type="evidence" value="ECO:0007669"/>
    <property type="project" value="UniProtKB-KW"/>
</dbReference>
<evidence type="ECO:0000256" key="5">
    <source>
        <dbReference type="ARBA" id="ARBA00022840"/>
    </source>
</evidence>
<evidence type="ECO:0000256" key="11">
    <source>
        <dbReference type="PROSITE-ProRule" id="PRU00560"/>
    </source>
</evidence>